<dbReference type="Pfam" id="PF02615">
    <property type="entry name" value="Ldh_2"/>
    <property type="match status" value="1"/>
</dbReference>
<dbReference type="InterPro" id="IPR036291">
    <property type="entry name" value="NAD(P)-bd_dom_sf"/>
</dbReference>
<name>A0ABP0PBC7_9DINO</name>
<comment type="similarity">
    <text evidence="1">Belongs to the LDH2/MDH2 oxidoreductase family.</text>
</comment>
<keyword evidence="2" id="KW-0560">Oxidoreductase</keyword>
<feature type="region of interest" description="Disordered" evidence="3">
    <location>
        <begin position="161"/>
        <end position="188"/>
    </location>
</feature>
<proteinExistence type="inferred from homology"/>
<dbReference type="Gene3D" id="3.30.1370.60">
    <property type="entry name" value="Hypothetical oxidoreductase yiak, domain 2"/>
    <property type="match status" value="1"/>
</dbReference>
<dbReference type="EMBL" id="CAXAMM010034457">
    <property type="protein sequence ID" value="CAK9072933.1"/>
    <property type="molecule type" value="Genomic_DNA"/>
</dbReference>
<sequence>DLVDGLRKFDVKTFYGDATRPDLLHAAGLMEARQFVAAIDDKDQLTELVKHVRRERPDIHIVARAIDRHHVYQLYAAGANDIIRETFDSAVRAGRSALEALGEHPFEVEKAVRFFVRHDRDTLRQLAAAWKENVSVFENEEYVAIARRQNQMMMDTMRSDRSADNNAIDRAWQPPLTRPDDAEEDDDAARALEAAGARSGDARRVAEHLVAANLAGHDSHGIGLLPAYLKHAQAGLVDVAATPEIVHDSGAIVKLDGRDSWGRLAGEAAMRAAFAKAEDLGACIVTLSNAHHLGRIGAYGEIAAQEGFA</sequence>
<evidence type="ECO:0000256" key="3">
    <source>
        <dbReference type="SAM" id="MobiDB-lite"/>
    </source>
</evidence>
<accession>A0ABP0PBC7</accession>
<feature type="domain" description="RCK N-terminal" evidence="4">
    <location>
        <begin position="1"/>
        <end position="84"/>
    </location>
</feature>
<dbReference type="InterPro" id="IPR043144">
    <property type="entry name" value="Mal/L-sulf/L-lact_DH-like_ah"/>
</dbReference>
<dbReference type="Proteomes" id="UP001642464">
    <property type="component" value="Unassembled WGS sequence"/>
</dbReference>
<dbReference type="InterPro" id="IPR003767">
    <property type="entry name" value="Malate/L-lactate_DH-like"/>
</dbReference>
<dbReference type="SUPFAM" id="SSF51735">
    <property type="entry name" value="NAD(P)-binding Rossmann-fold domains"/>
    <property type="match status" value="1"/>
</dbReference>
<evidence type="ECO:0000259" key="4">
    <source>
        <dbReference type="PROSITE" id="PS51201"/>
    </source>
</evidence>
<comment type="caution">
    <text evidence="5">The sequence shown here is derived from an EMBL/GenBank/DDBJ whole genome shotgun (WGS) entry which is preliminary data.</text>
</comment>
<feature type="non-terminal residue" evidence="5">
    <location>
        <position position="1"/>
    </location>
</feature>
<evidence type="ECO:0000256" key="1">
    <source>
        <dbReference type="ARBA" id="ARBA00006056"/>
    </source>
</evidence>
<gene>
    <name evidence="5" type="ORF">SCF082_LOCUS35805</name>
</gene>
<protein>
    <submittedName>
        <fullName evidence="5">Glutathione-regulated potassium-efflux system protein KefC (K(+)/H(+) antiporter)</fullName>
    </submittedName>
</protein>
<evidence type="ECO:0000256" key="2">
    <source>
        <dbReference type="ARBA" id="ARBA00023002"/>
    </source>
</evidence>
<feature type="non-terminal residue" evidence="5">
    <location>
        <position position="309"/>
    </location>
</feature>
<dbReference type="Gene3D" id="1.10.1530.10">
    <property type="match status" value="1"/>
</dbReference>
<dbReference type="InterPro" id="IPR043143">
    <property type="entry name" value="Mal/L-sulf/L-lact_DH-like_NADP"/>
</dbReference>
<reference evidence="5 6" key="1">
    <citation type="submission" date="2024-02" db="EMBL/GenBank/DDBJ databases">
        <authorList>
            <person name="Chen Y."/>
            <person name="Shah S."/>
            <person name="Dougan E. K."/>
            <person name="Thang M."/>
            <person name="Chan C."/>
        </authorList>
    </citation>
    <scope>NUCLEOTIDE SEQUENCE [LARGE SCALE GENOMIC DNA]</scope>
</reference>
<evidence type="ECO:0000313" key="6">
    <source>
        <dbReference type="Proteomes" id="UP001642464"/>
    </source>
</evidence>
<dbReference type="PROSITE" id="PS51201">
    <property type="entry name" value="RCK_N"/>
    <property type="match status" value="1"/>
</dbReference>
<organism evidence="5 6">
    <name type="scientific">Durusdinium trenchii</name>
    <dbReference type="NCBI Taxonomy" id="1381693"/>
    <lineage>
        <taxon>Eukaryota</taxon>
        <taxon>Sar</taxon>
        <taxon>Alveolata</taxon>
        <taxon>Dinophyceae</taxon>
        <taxon>Suessiales</taxon>
        <taxon>Symbiodiniaceae</taxon>
        <taxon>Durusdinium</taxon>
    </lineage>
</organism>
<dbReference type="InterPro" id="IPR003148">
    <property type="entry name" value="RCK_N"/>
</dbReference>
<dbReference type="PANTHER" id="PTHR11091">
    <property type="entry name" value="OXIDOREDUCTASE-RELATED"/>
    <property type="match status" value="1"/>
</dbReference>
<dbReference type="Gene3D" id="3.40.50.720">
    <property type="entry name" value="NAD(P)-binding Rossmann-like Domain"/>
    <property type="match status" value="1"/>
</dbReference>
<evidence type="ECO:0000313" key="5">
    <source>
        <dbReference type="EMBL" id="CAK9072933.1"/>
    </source>
</evidence>
<dbReference type="Pfam" id="PF02254">
    <property type="entry name" value="TrkA_N"/>
    <property type="match status" value="1"/>
</dbReference>
<dbReference type="PANTHER" id="PTHR11091:SF0">
    <property type="entry name" value="MALATE DEHYDROGENASE"/>
    <property type="match status" value="1"/>
</dbReference>
<dbReference type="SUPFAM" id="SSF89733">
    <property type="entry name" value="L-sulfolactate dehydrogenase-like"/>
    <property type="match status" value="1"/>
</dbReference>
<keyword evidence="6" id="KW-1185">Reference proteome</keyword>
<dbReference type="InterPro" id="IPR036111">
    <property type="entry name" value="Mal/L-sulfo/L-lacto_DH-like_sf"/>
</dbReference>